<evidence type="ECO:0000256" key="10">
    <source>
        <dbReference type="ARBA" id="ARBA00022968"/>
    </source>
</evidence>
<dbReference type="FunFam" id="3.90.550.10:FF:000021">
    <property type="entry name" value="Polypeptide N-acetylgalactosaminyltransferase"/>
    <property type="match status" value="1"/>
</dbReference>
<feature type="compositionally biased region" description="Polar residues" evidence="16">
    <location>
        <begin position="643"/>
        <end position="659"/>
    </location>
</feature>
<evidence type="ECO:0000256" key="14">
    <source>
        <dbReference type="ARBA" id="ARBA00023157"/>
    </source>
</evidence>
<feature type="non-terminal residue" evidence="19">
    <location>
        <position position="1"/>
    </location>
</feature>
<feature type="region of interest" description="Disordered" evidence="16">
    <location>
        <begin position="514"/>
        <end position="536"/>
    </location>
</feature>
<dbReference type="GO" id="GO:0030246">
    <property type="term" value="F:carbohydrate binding"/>
    <property type="evidence" value="ECO:0007669"/>
    <property type="project" value="UniProtKB-KW"/>
</dbReference>
<dbReference type="Proteomes" id="UP001283361">
    <property type="component" value="Unassembled WGS sequence"/>
</dbReference>
<dbReference type="CDD" id="cd02510">
    <property type="entry name" value="pp-GalNAc-T"/>
    <property type="match status" value="1"/>
</dbReference>
<feature type="region of interest" description="Disordered" evidence="16">
    <location>
        <begin position="287"/>
        <end position="310"/>
    </location>
</feature>
<proteinExistence type="inferred from homology"/>
<comment type="pathway">
    <text evidence="3">Protein modification; protein glycosylation.</text>
</comment>
<protein>
    <recommendedName>
        <fullName evidence="18">Glycosyltransferase 2-like domain-containing protein</fullName>
    </recommendedName>
</protein>
<keyword evidence="6" id="KW-0808">Transferase</keyword>
<accession>A0AAE1AP19</accession>
<evidence type="ECO:0000259" key="18">
    <source>
        <dbReference type="Pfam" id="PF00535"/>
    </source>
</evidence>
<dbReference type="PANTHER" id="PTHR11675:SF43">
    <property type="entry name" value="POLYPEPTIDE N-ACETYLGALACTOSAMINYLTRANSFERASE 1"/>
    <property type="match status" value="1"/>
</dbReference>
<evidence type="ECO:0000256" key="12">
    <source>
        <dbReference type="ARBA" id="ARBA00023034"/>
    </source>
</evidence>
<comment type="subcellular location">
    <subcellularLocation>
        <location evidence="2">Golgi apparatus membrane</location>
        <topology evidence="2">Single-pass type II membrane protein</topology>
    </subcellularLocation>
</comment>
<evidence type="ECO:0000256" key="4">
    <source>
        <dbReference type="ARBA" id="ARBA00005680"/>
    </source>
</evidence>
<dbReference type="Pfam" id="PF00535">
    <property type="entry name" value="Glycos_transf_2"/>
    <property type="match status" value="1"/>
</dbReference>
<evidence type="ECO:0000256" key="11">
    <source>
        <dbReference type="ARBA" id="ARBA00022989"/>
    </source>
</evidence>
<evidence type="ECO:0000256" key="3">
    <source>
        <dbReference type="ARBA" id="ARBA00004922"/>
    </source>
</evidence>
<dbReference type="EMBL" id="JAWDGP010001486">
    <property type="protein sequence ID" value="KAK3791125.1"/>
    <property type="molecule type" value="Genomic_DNA"/>
</dbReference>
<feature type="compositionally biased region" description="Polar residues" evidence="16">
    <location>
        <begin position="294"/>
        <end position="306"/>
    </location>
</feature>
<keyword evidence="15" id="KW-0464">Manganese</keyword>
<keyword evidence="20" id="KW-1185">Reference proteome</keyword>
<feature type="compositionally biased region" description="Polar residues" evidence="16">
    <location>
        <begin position="558"/>
        <end position="572"/>
    </location>
</feature>
<evidence type="ECO:0000256" key="2">
    <source>
        <dbReference type="ARBA" id="ARBA00004323"/>
    </source>
</evidence>
<dbReference type="InterPro" id="IPR029044">
    <property type="entry name" value="Nucleotide-diphossugar_trans"/>
</dbReference>
<comment type="caution">
    <text evidence="19">The sequence shown here is derived from an EMBL/GenBank/DDBJ whole genome shotgun (WGS) entry which is preliminary data.</text>
</comment>
<keyword evidence="7 17" id="KW-0812">Transmembrane</keyword>
<dbReference type="SUPFAM" id="SSF53448">
    <property type="entry name" value="Nucleotide-diphospho-sugar transferases"/>
    <property type="match status" value="1"/>
</dbReference>
<reference evidence="19" key="1">
    <citation type="journal article" date="2023" name="G3 (Bethesda)">
        <title>A reference genome for the long-term kleptoplast-retaining sea slug Elysia crispata morphotype clarki.</title>
        <authorList>
            <person name="Eastman K.E."/>
            <person name="Pendleton A.L."/>
            <person name="Shaikh M.A."/>
            <person name="Suttiyut T."/>
            <person name="Ogas R."/>
            <person name="Tomko P."/>
            <person name="Gavelis G."/>
            <person name="Widhalm J.R."/>
            <person name="Wisecaver J.H."/>
        </authorList>
    </citation>
    <scope>NUCLEOTIDE SEQUENCE</scope>
    <source>
        <strain evidence="19">ECLA1</strain>
    </source>
</reference>
<comment type="similarity">
    <text evidence="4">Belongs to the glycosyltransferase 2 family. GalNAc-T subfamily.</text>
</comment>
<evidence type="ECO:0000256" key="13">
    <source>
        <dbReference type="ARBA" id="ARBA00023136"/>
    </source>
</evidence>
<name>A0AAE1AP19_9GAST</name>
<keyword evidence="12" id="KW-0333">Golgi apparatus</keyword>
<sequence>MPHPGKTLSPHGVERPLLGVGAFGAKFYFRLWLSKFSRLTRRCLSLSAVLLALCVWLSLITVMSVAPIQQDGRIARRAAAASLKEDANFFIRSDERSNNKGSYPRRPWVRTGYLSTIDMQHEKGEKDSKRRDEESALAMNKERKSNKRDGKAITGVRPSSMVEKAVDNEFTGRSNINNIIKSTGVGRRRIHGFKTDETRELETASFSMSMKERRILPGVKNDKNKNSYIVTSLESLQTSYPLSPSPTFSSLPNQAPAPPLRAQRGGDRQHDVINIGPIPIMGIKSSRQAAGRNPGNQLPNSPSGEETAQDSVVFKVDSDVKDDIPKRGYTNQAPNKFFRDQSDLEKVTFQVASYHTKNGPLLGQLKSNLSPKDFDKKNSKTSYKFSGLGGKLTAQGLKMLKKSMNKKWPSGIRVEQHNRQGNFYDGRREALQINSHSVNVYDSSNIRTAQKIETSSADSLAHSYTRRQGMEMKTDSFPGLLNEESHRAFHDRTEIKHGQRATVLQFKISKNKKLGNSFNTPDPFQSTTYHQKEGDTKILRRERHVLVAVAGNVNSGEKNFGHSITRQRQRYNGAQGIRDGLNPRGLKQTVECTSLSSRHGSNLTLDTKKRQDDFSDSYQTRDQPEKTRDPIYSAEAFDKTDGMNGTSRNLSSRRVQSKTSIEKARSLSQSGEAYSTLDDGNKKGSCNTSGVIQNDGFDIYSYNVTASDAISLTRSIPDTRPRGCDLLPAYTAINKLPTATVVICFHNEAVSVLLRTVQSVLNRTPESLLDKVVLVNDASTLDDLGESLQLKLHRLNKVTLTKTTKREGLVRARLLGASMARSKVIVFLDAHCECNTGWLEPLLYRLHQDSSKIVSPYIDTIKSENLEYRQSPSRLQGGFNWRLEFSWRAAGTSAADTDPIKTPVISGGLFAVTREYFTQLGGYDPQLNIWGGENFELSFKAWMCGGSLEILPCSRVGHVFRASLPYSFTPGPDDSSSVREDTVLRNLARVAAVWMDRFADVFYAAVNMPNDLDIGDTTERSKLREALHCKPFSWYLQEIFPQLQVFSDDTLFQGQVRNAGSLMCLDVLDSHREGTVLGLTACHGGINQTLRLTTDHKLVVGNSCVVPDPRNTLTLSACPGPVAWIYQ</sequence>
<feature type="region of interest" description="Disordered" evidence="16">
    <location>
        <begin position="558"/>
        <end position="680"/>
    </location>
</feature>
<evidence type="ECO:0000256" key="5">
    <source>
        <dbReference type="ARBA" id="ARBA00022676"/>
    </source>
</evidence>
<dbReference type="AlphaFoldDB" id="A0AAE1AP19"/>
<gene>
    <name evidence="19" type="ORF">RRG08_010525</name>
</gene>
<dbReference type="Gene3D" id="2.80.10.50">
    <property type="match status" value="1"/>
</dbReference>
<feature type="compositionally biased region" description="Polar residues" evidence="16">
    <location>
        <begin position="514"/>
        <end position="529"/>
    </location>
</feature>
<evidence type="ECO:0000256" key="8">
    <source>
        <dbReference type="ARBA" id="ARBA00022723"/>
    </source>
</evidence>
<comment type="cofactor">
    <cofactor evidence="1">
        <name>Mn(2+)</name>
        <dbReference type="ChEBI" id="CHEBI:29035"/>
    </cofactor>
</comment>
<organism evidence="19 20">
    <name type="scientific">Elysia crispata</name>
    <name type="common">lettuce slug</name>
    <dbReference type="NCBI Taxonomy" id="231223"/>
    <lineage>
        <taxon>Eukaryota</taxon>
        <taxon>Metazoa</taxon>
        <taxon>Spiralia</taxon>
        <taxon>Lophotrochozoa</taxon>
        <taxon>Mollusca</taxon>
        <taxon>Gastropoda</taxon>
        <taxon>Heterobranchia</taxon>
        <taxon>Euthyneura</taxon>
        <taxon>Panpulmonata</taxon>
        <taxon>Sacoglossa</taxon>
        <taxon>Placobranchoidea</taxon>
        <taxon>Plakobranchidae</taxon>
        <taxon>Elysia</taxon>
    </lineage>
</organism>
<evidence type="ECO:0000256" key="9">
    <source>
        <dbReference type="ARBA" id="ARBA00022734"/>
    </source>
</evidence>
<feature type="transmembrane region" description="Helical" evidence="17">
    <location>
        <begin position="45"/>
        <end position="66"/>
    </location>
</feature>
<feature type="compositionally biased region" description="Polar residues" evidence="16">
    <location>
        <begin position="590"/>
        <end position="605"/>
    </location>
</feature>
<keyword evidence="10" id="KW-0735">Signal-anchor</keyword>
<evidence type="ECO:0000256" key="17">
    <source>
        <dbReference type="SAM" id="Phobius"/>
    </source>
</evidence>
<keyword evidence="11 17" id="KW-1133">Transmembrane helix</keyword>
<keyword evidence="9" id="KW-0430">Lectin</keyword>
<feature type="compositionally biased region" description="Low complexity" evidence="16">
    <location>
        <begin position="240"/>
        <end position="252"/>
    </location>
</feature>
<keyword evidence="8" id="KW-0479">Metal-binding</keyword>
<feature type="transmembrane region" description="Helical" evidence="17">
    <location>
        <begin position="16"/>
        <end position="33"/>
    </location>
</feature>
<evidence type="ECO:0000256" key="6">
    <source>
        <dbReference type="ARBA" id="ARBA00022679"/>
    </source>
</evidence>
<feature type="compositionally biased region" description="Basic and acidic residues" evidence="16">
    <location>
        <begin position="120"/>
        <end position="151"/>
    </location>
</feature>
<keyword evidence="14" id="KW-1015">Disulfide bond</keyword>
<feature type="region of interest" description="Disordered" evidence="16">
    <location>
        <begin position="120"/>
        <end position="153"/>
    </location>
</feature>
<dbReference type="InterPro" id="IPR001173">
    <property type="entry name" value="Glyco_trans_2-like"/>
</dbReference>
<evidence type="ECO:0000256" key="16">
    <source>
        <dbReference type="SAM" id="MobiDB-lite"/>
    </source>
</evidence>
<feature type="region of interest" description="Disordered" evidence="16">
    <location>
        <begin position="240"/>
        <end position="270"/>
    </location>
</feature>
<feature type="domain" description="Glycosyltransferase 2-like" evidence="18">
    <location>
        <begin position="740"/>
        <end position="919"/>
    </location>
</feature>
<keyword evidence="13 17" id="KW-0472">Membrane</keyword>
<evidence type="ECO:0000313" key="20">
    <source>
        <dbReference type="Proteomes" id="UP001283361"/>
    </source>
</evidence>
<dbReference type="PROSITE" id="PS50231">
    <property type="entry name" value="RICIN_B_LECTIN"/>
    <property type="match status" value="1"/>
</dbReference>
<evidence type="ECO:0000313" key="19">
    <source>
        <dbReference type="EMBL" id="KAK3791125.1"/>
    </source>
</evidence>
<dbReference type="InterPro" id="IPR035992">
    <property type="entry name" value="Ricin_B-like_lectins"/>
</dbReference>
<dbReference type="GO" id="GO:0004653">
    <property type="term" value="F:polypeptide N-acetylgalactosaminyltransferase activity"/>
    <property type="evidence" value="ECO:0007669"/>
    <property type="project" value="TreeGrafter"/>
</dbReference>
<dbReference type="GO" id="GO:0046872">
    <property type="term" value="F:metal ion binding"/>
    <property type="evidence" value="ECO:0007669"/>
    <property type="project" value="UniProtKB-KW"/>
</dbReference>
<dbReference type="SUPFAM" id="SSF50370">
    <property type="entry name" value="Ricin B-like lectins"/>
    <property type="match status" value="1"/>
</dbReference>
<dbReference type="PANTHER" id="PTHR11675">
    <property type="entry name" value="N-ACETYLGALACTOSAMINYLTRANSFERASE"/>
    <property type="match status" value="1"/>
</dbReference>
<evidence type="ECO:0000256" key="15">
    <source>
        <dbReference type="ARBA" id="ARBA00023211"/>
    </source>
</evidence>
<dbReference type="InterPro" id="IPR045885">
    <property type="entry name" value="GalNAc-T"/>
</dbReference>
<keyword evidence="5" id="KW-0328">Glycosyltransferase</keyword>
<dbReference type="Gene3D" id="3.90.550.10">
    <property type="entry name" value="Spore Coat Polysaccharide Biosynthesis Protein SpsA, Chain A"/>
    <property type="match status" value="1"/>
</dbReference>
<dbReference type="GO" id="GO:0000139">
    <property type="term" value="C:Golgi membrane"/>
    <property type="evidence" value="ECO:0007669"/>
    <property type="project" value="UniProtKB-SubCell"/>
</dbReference>
<evidence type="ECO:0000256" key="7">
    <source>
        <dbReference type="ARBA" id="ARBA00022692"/>
    </source>
</evidence>
<dbReference type="GO" id="GO:0006493">
    <property type="term" value="P:protein O-linked glycosylation"/>
    <property type="evidence" value="ECO:0007669"/>
    <property type="project" value="TreeGrafter"/>
</dbReference>
<evidence type="ECO:0000256" key="1">
    <source>
        <dbReference type="ARBA" id="ARBA00001936"/>
    </source>
</evidence>